<dbReference type="Proteomes" id="UP000325690">
    <property type="component" value="Unassembled WGS sequence"/>
</dbReference>
<protein>
    <submittedName>
        <fullName evidence="7">Methionine ABC transporter substrate-binding protein</fullName>
    </submittedName>
</protein>
<evidence type="ECO:0000256" key="6">
    <source>
        <dbReference type="ARBA" id="ARBA00023288"/>
    </source>
</evidence>
<dbReference type="EMBL" id="ANBP01000044">
    <property type="protein sequence ID" value="KAB7752519.1"/>
    <property type="molecule type" value="Genomic_DNA"/>
</dbReference>
<dbReference type="AlphaFoldDB" id="A0A5N5UVL9"/>
<evidence type="ECO:0000256" key="3">
    <source>
        <dbReference type="ARBA" id="ARBA00022729"/>
    </source>
</evidence>
<dbReference type="GeneID" id="74302781"/>
<sequence length="248" mass="27307">MSSSVRAVGAKGKRPLRVGATPVPHAEILDFVRDPLARSGIDLQIEIFDNFEEPNDHLVAGRLHANFFQYRPFLDHFNRRTGSALVAVAPVHIEPFGLYSVTIPDVDSIPEFAEVALPSDPVNVDRSLRMLDDLGLIACTRRGLATVADVAANPCRLIFKELASWTLGGVRTDFDVVFLFGNQAMEWGVDTRAALHCDRANPRYAEYLVARPDNHADAAVRALAEALHDASTRRFIETTYAGQVVPAF</sequence>
<keyword evidence="6" id="KW-0449">Lipoprotein</keyword>
<name>A0A5N5UVL9_MYCPH</name>
<evidence type="ECO:0000256" key="2">
    <source>
        <dbReference type="ARBA" id="ARBA00008973"/>
    </source>
</evidence>
<dbReference type="Gene3D" id="3.40.190.10">
    <property type="entry name" value="Periplasmic binding protein-like II"/>
    <property type="match status" value="2"/>
</dbReference>
<evidence type="ECO:0000256" key="5">
    <source>
        <dbReference type="ARBA" id="ARBA00023139"/>
    </source>
</evidence>
<proteinExistence type="inferred from homology"/>
<dbReference type="PANTHER" id="PTHR30429">
    <property type="entry name" value="D-METHIONINE-BINDING LIPOPROTEIN METQ"/>
    <property type="match status" value="1"/>
</dbReference>
<dbReference type="SUPFAM" id="SSF53850">
    <property type="entry name" value="Periplasmic binding protein-like II"/>
    <property type="match status" value="1"/>
</dbReference>
<dbReference type="InterPro" id="IPR004872">
    <property type="entry name" value="Lipoprotein_NlpA"/>
</dbReference>
<keyword evidence="5" id="KW-0564">Palmitate</keyword>
<comment type="subcellular location">
    <subcellularLocation>
        <location evidence="1">Membrane</location>
        <topology evidence="1">Lipid-anchor</topology>
    </subcellularLocation>
</comment>
<evidence type="ECO:0000313" key="7">
    <source>
        <dbReference type="EMBL" id="KAB7752519.1"/>
    </source>
</evidence>
<dbReference type="Pfam" id="PF03180">
    <property type="entry name" value="Lipoprotein_9"/>
    <property type="match status" value="1"/>
</dbReference>
<evidence type="ECO:0000313" key="8">
    <source>
        <dbReference type="Proteomes" id="UP000325690"/>
    </source>
</evidence>
<comment type="similarity">
    <text evidence="2">Belongs to the NlpA lipoprotein family.</text>
</comment>
<comment type="caution">
    <text evidence="7">The sequence shown here is derived from an EMBL/GenBank/DDBJ whole genome shotgun (WGS) entry which is preliminary data.</text>
</comment>
<dbReference type="PANTHER" id="PTHR30429:SF0">
    <property type="entry name" value="METHIONINE-BINDING LIPOPROTEIN METQ"/>
    <property type="match status" value="1"/>
</dbReference>
<evidence type="ECO:0000256" key="1">
    <source>
        <dbReference type="ARBA" id="ARBA00004635"/>
    </source>
</evidence>
<evidence type="ECO:0000256" key="4">
    <source>
        <dbReference type="ARBA" id="ARBA00023136"/>
    </source>
</evidence>
<keyword evidence="8" id="KW-1185">Reference proteome</keyword>
<dbReference type="GO" id="GO:0016020">
    <property type="term" value="C:membrane"/>
    <property type="evidence" value="ECO:0007669"/>
    <property type="project" value="UniProtKB-SubCell"/>
</dbReference>
<gene>
    <name evidence="7" type="ORF">MPHL21000_21365</name>
</gene>
<keyword evidence="3" id="KW-0732">Signal</keyword>
<accession>A0A5N5UVL9</accession>
<keyword evidence="4" id="KW-0472">Membrane</keyword>
<dbReference type="RefSeq" id="WP_236715839.1">
    <property type="nucleotide sequence ID" value="NZ_ANBO01000043.1"/>
</dbReference>
<reference evidence="7 8" key="1">
    <citation type="submission" date="2012-10" db="EMBL/GenBank/DDBJ databases">
        <title>The draft sequence of the Mycobacterium pheli genome.</title>
        <authorList>
            <person name="Pettersson B.M.F."/>
            <person name="Das S."/>
            <person name="Dasgupta S."/>
            <person name="Bhattacharya A."/>
            <person name="Kirsebom L.A."/>
        </authorList>
    </citation>
    <scope>NUCLEOTIDE SEQUENCE [LARGE SCALE GENOMIC DNA]</scope>
    <source>
        <strain evidence="7 8">CCUG 21000</strain>
    </source>
</reference>
<organism evidence="7 8">
    <name type="scientific">Mycolicibacterium phlei DSM 43239 = CCUG 21000</name>
    <dbReference type="NCBI Taxonomy" id="1226750"/>
    <lineage>
        <taxon>Bacteria</taxon>
        <taxon>Bacillati</taxon>
        <taxon>Actinomycetota</taxon>
        <taxon>Actinomycetes</taxon>
        <taxon>Mycobacteriales</taxon>
        <taxon>Mycobacteriaceae</taxon>
        <taxon>Mycolicibacterium</taxon>
    </lineage>
</organism>